<keyword evidence="1" id="KW-0732">Signal</keyword>
<accession>A0AAD0J140</accession>
<proteinExistence type="predicted"/>
<organism evidence="2 3">
    <name type="scientific">Burkholderia cenocepacia</name>
    <dbReference type="NCBI Taxonomy" id="95486"/>
    <lineage>
        <taxon>Bacteria</taxon>
        <taxon>Pseudomonadati</taxon>
        <taxon>Pseudomonadota</taxon>
        <taxon>Betaproteobacteria</taxon>
        <taxon>Burkholderiales</taxon>
        <taxon>Burkholderiaceae</taxon>
        <taxon>Burkholderia</taxon>
        <taxon>Burkholderia cepacia complex</taxon>
    </lineage>
</organism>
<evidence type="ECO:0000256" key="1">
    <source>
        <dbReference type="SAM" id="SignalP"/>
    </source>
</evidence>
<dbReference type="EMBL" id="CP021067">
    <property type="protein sequence ID" value="AWG29262.1"/>
    <property type="molecule type" value="Genomic_DNA"/>
</dbReference>
<gene>
    <name evidence="2" type="ORF">B9Z07_10595</name>
</gene>
<feature type="chain" id="PRO_5042163836" evidence="1">
    <location>
        <begin position="30"/>
        <end position="172"/>
    </location>
</feature>
<dbReference type="AlphaFoldDB" id="A0AAD0J140"/>
<sequence length="172" mass="17876">MPMRNWNLTRVVHWVATLLMTASAGVAMATGALLQGAVAPADVVQQLRAAPAVTIGGTSVRPVPSGTVRAAAADRAGGSAQSERDSTFVVRDGDNLVGVSTNDLIAVYPDTAAVSQAVAGQAKSVNPYPQINTVIVHVGSFDQLSTIHAALARKFPTAKFGLPVRYSDIKKK</sequence>
<protein>
    <submittedName>
        <fullName evidence="2">Uncharacterized protein</fullName>
    </submittedName>
</protein>
<evidence type="ECO:0000313" key="3">
    <source>
        <dbReference type="Proteomes" id="UP000244809"/>
    </source>
</evidence>
<reference evidence="2 3" key="1">
    <citation type="submission" date="2017-04" db="EMBL/GenBank/DDBJ databases">
        <title>Complete genome sequence of Burkholderia cenocepacia PC184 Midwest clone.</title>
        <authorList>
            <person name="Mulks M.H."/>
            <person name="Cooper V.S."/>
        </authorList>
    </citation>
    <scope>NUCLEOTIDE SEQUENCE [LARGE SCALE GENOMIC DNA]</scope>
    <source>
        <strain evidence="2 3">PC184 Mulks</strain>
    </source>
</reference>
<feature type="signal peptide" evidence="1">
    <location>
        <begin position="1"/>
        <end position="29"/>
    </location>
</feature>
<name>A0AAD0J140_9BURK</name>
<evidence type="ECO:0000313" key="2">
    <source>
        <dbReference type="EMBL" id="AWG29262.1"/>
    </source>
</evidence>
<dbReference type="Proteomes" id="UP000244809">
    <property type="component" value="Chromosome 1"/>
</dbReference>